<name>Q56AQ9_9CAUD</name>
<organism evidence="1">
    <name type="scientific">Bacillus thuringiensis phage MZTP02</name>
    <dbReference type="NCBI Taxonomy" id="311221"/>
    <lineage>
        <taxon>Viruses</taxon>
        <taxon>Duplodnaviria</taxon>
        <taxon>Heunggongvirae</taxon>
        <taxon>Uroviricota</taxon>
        <taxon>Caudoviricetes</taxon>
    </lineage>
</organism>
<protein>
    <submittedName>
        <fullName evidence="1">Uncharacterized protein</fullName>
    </submittedName>
</protein>
<sequence length="292" mass="31495">MVHHADHAPYLGLGDGIVGPQLQRFLAVVIAHQGGEHHDGHLLVGGGIPQPLEQVHTIHARHLHIGDHRIDEAGHRHPLLLGQTIEIRHHLQPLAAVLGRNHVVASSAQGGLDHLADKGRVIHHQNGLALAQCHHAIVDEHLAVLSDVVLLHAELGVDIGDDLLEIEDHDEVAIAPDHGHHAVVLPRFQKLAGGLHILPGDPMDPADAIDQEAVGHLVEVGDDHHLVAGVRVGLDAEPTRQIHQRDETIPQGEDPHHMALGIGVICGFRHPNHLAHLGDVYPVISGFFTTVR</sequence>
<reference evidence="1" key="1">
    <citation type="submission" date="2005-03" db="EMBL/GenBank/DDBJ databases">
        <title>Partial sequence analysis of bacteriophage MZTP02.</title>
        <authorList>
            <person name="Liao W."/>
            <person name="Pang Y."/>
        </authorList>
    </citation>
    <scope>NUCLEOTIDE SEQUENCE</scope>
</reference>
<evidence type="ECO:0000313" key="1">
    <source>
        <dbReference type="EMBL" id="AAX62132.1"/>
    </source>
</evidence>
<accession>Q56AQ9</accession>
<proteinExistence type="predicted"/>
<dbReference type="EMBL" id="AY973586">
    <property type="protein sequence ID" value="AAX62132.1"/>
    <property type="molecule type" value="Genomic_DNA"/>
</dbReference>